<dbReference type="EMBL" id="JAGPYM010000025">
    <property type="protein sequence ID" value="KAH6880832.1"/>
    <property type="molecule type" value="Genomic_DNA"/>
</dbReference>
<dbReference type="InterPro" id="IPR056884">
    <property type="entry name" value="NPHP3-like_N"/>
</dbReference>
<accession>A0A9P8VX05</accession>
<proteinExistence type="predicted"/>
<dbReference type="AlphaFoldDB" id="A0A9P8VX05"/>
<dbReference type="PANTHER" id="PTHR10039">
    <property type="entry name" value="AMELOGENIN"/>
    <property type="match status" value="1"/>
</dbReference>
<keyword evidence="4" id="KW-1185">Reference proteome</keyword>
<dbReference type="PANTHER" id="PTHR10039:SF5">
    <property type="entry name" value="NACHT DOMAIN-CONTAINING PROTEIN"/>
    <property type="match status" value="1"/>
</dbReference>
<dbReference type="OrthoDB" id="443402at2759"/>
<dbReference type="InterPro" id="IPR027417">
    <property type="entry name" value="P-loop_NTPase"/>
</dbReference>
<feature type="domain" description="Nephrocystin 3-like N-terminal" evidence="2">
    <location>
        <begin position="285"/>
        <end position="457"/>
    </location>
</feature>
<organism evidence="3 4">
    <name type="scientific">Thelonectria olida</name>
    <dbReference type="NCBI Taxonomy" id="1576542"/>
    <lineage>
        <taxon>Eukaryota</taxon>
        <taxon>Fungi</taxon>
        <taxon>Dikarya</taxon>
        <taxon>Ascomycota</taxon>
        <taxon>Pezizomycotina</taxon>
        <taxon>Sordariomycetes</taxon>
        <taxon>Hypocreomycetidae</taxon>
        <taxon>Hypocreales</taxon>
        <taxon>Nectriaceae</taxon>
        <taxon>Thelonectria</taxon>
    </lineage>
</organism>
<comment type="caution">
    <text evidence="3">The sequence shown here is derived from an EMBL/GenBank/DDBJ whole genome shotgun (WGS) entry which is preliminary data.</text>
</comment>
<dbReference type="Proteomes" id="UP000777438">
    <property type="component" value="Unassembled WGS sequence"/>
</dbReference>
<evidence type="ECO:0000256" key="1">
    <source>
        <dbReference type="ARBA" id="ARBA00022737"/>
    </source>
</evidence>
<sequence>MDPVSALQVASAVIGIVDFGTRLLSDTYEIYQSASGHTTRDVELTTLSDELTTLGEKLQSRLQGAPDTTSSSEATLRSLSARCIEASAKLKSAIEDLRLHSSGTSKISTIANSFVSALKAVWKKSEIEALKENLAEIRSQITIAALVSVWEEAKQHDQRHIDLRARLDLIASKLDRPDGQFAKELTQMTALANSKHLTQKNAELINILWGIDWKSWPAGDQGGLFDGSQNTNAGGIPVSMRVLGSLSFPGIDERKEAITEAYSSTFSWIFRDEEVDENGEHIRWPSFPEWLKERNDAVYWITGKPGSGKSTLMKYIFQNPQLRSLLKGYAGGLPLMVAGFFFWNPGSELAKSQEGLLRALLYQCLKARQDLIPIVSPQRWALQNILGEDAVAPEWTLQELDESFDTLCSYNGDRFQLALFIDGLDEFIEAENSPGILLNWIRSKIAKHHLKICVSSRPWNVFSDAFKKDPSLMMQDLTRRDIEHFVRTKFDHSPAFQELSEVFPDDTSILLKGIIEKAEGVFLWVGLVVQSLLAILVDTPSLSHLQEKLDEIPSDIIGMYNAIWRSIPAKRLAKASMILQICTIQREQLRLSPQVLWLATEDSASPQGLVNQKTFFGIHKVMIRVLNGHTRGICELSSNRVQFLHRSALDWMRDPSTWSEVCSKAPLNFEVHLNYTEAWMQFFSVGKGWEQFHEGLHREWDSLLTLVESLVDLIAEANHQNNESPKELGDRIFEACENANQVGSNAVETTGVEGFSHLHWVTSTAPPEHRHLEHSFAGYAAGVGLDDYVKRKLQEDTTLLIPTRTRVSILEHAIFESTHTSSGARATRRVSCGPRFEERLEIIRFILENSEFQYRTASGTTMRQALVGFRTSDRSEHEFIDEVTRLLELHDQRTPEIAKKDTKKGRRGVFTRMVSKLKKSPANRS</sequence>
<evidence type="ECO:0000259" key="2">
    <source>
        <dbReference type="Pfam" id="PF24883"/>
    </source>
</evidence>
<evidence type="ECO:0000313" key="3">
    <source>
        <dbReference type="EMBL" id="KAH6880832.1"/>
    </source>
</evidence>
<protein>
    <recommendedName>
        <fullName evidence="2">Nephrocystin 3-like N-terminal domain-containing protein</fullName>
    </recommendedName>
</protein>
<dbReference type="SUPFAM" id="SSF52540">
    <property type="entry name" value="P-loop containing nucleoside triphosphate hydrolases"/>
    <property type="match status" value="1"/>
</dbReference>
<evidence type="ECO:0000313" key="4">
    <source>
        <dbReference type="Proteomes" id="UP000777438"/>
    </source>
</evidence>
<name>A0A9P8VX05_9HYPO</name>
<gene>
    <name evidence="3" type="ORF">B0T10DRAFT_495277</name>
</gene>
<keyword evidence="1" id="KW-0677">Repeat</keyword>
<dbReference type="Gene3D" id="3.40.50.300">
    <property type="entry name" value="P-loop containing nucleotide triphosphate hydrolases"/>
    <property type="match status" value="1"/>
</dbReference>
<reference evidence="3 4" key="1">
    <citation type="journal article" date="2021" name="Nat. Commun.">
        <title>Genetic determinants of endophytism in the Arabidopsis root mycobiome.</title>
        <authorList>
            <person name="Mesny F."/>
            <person name="Miyauchi S."/>
            <person name="Thiergart T."/>
            <person name="Pickel B."/>
            <person name="Atanasova L."/>
            <person name="Karlsson M."/>
            <person name="Huettel B."/>
            <person name="Barry K.W."/>
            <person name="Haridas S."/>
            <person name="Chen C."/>
            <person name="Bauer D."/>
            <person name="Andreopoulos W."/>
            <person name="Pangilinan J."/>
            <person name="LaButti K."/>
            <person name="Riley R."/>
            <person name="Lipzen A."/>
            <person name="Clum A."/>
            <person name="Drula E."/>
            <person name="Henrissat B."/>
            <person name="Kohler A."/>
            <person name="Grigoriev I.V."/>
            <person name="Martin F.M."/>
            <person name="Hacquard S."/>
        </authorList>
    </citation>
    <scope>NUCLEOTIDE SEQUENCE [LARGE SCALE GENOMIC DNA]</scope>
    <source>
        <strain evidence="3 4">MPI-CAGE-CH-0241</strain>
    </source>
</reference>
<dbReference type="Pfam" id="PF24883">
    <property type="entry name" value="NPHP3_N"/>
    <property type="match status" value="1"/>
</dbReference>